<accession>A0A1R1AU23</accession>
<dbReference type="AlphaFoldDB" id="A0A1R1AU23"/>
<dbReference type="EMBL" id="MRTF01000011">
    <property type="protein sequence ID" value="OME89076.1"/>
    <property type="molecule type" value="Genomic_DNA"/>
</dbReference>
<evidence type="ECO:0000313" key="2">
    <source>
        <dbReference type="Proteomes" id="UP000187074"/>
    </source>
</evidence>
<protein>
    <submittedName>
        <fullName evidence="1">Uncharacterized protein</fullName>
    </submittedName>
</protein>
<name>A0A1R1AU23_PAELA</name>
<evidence type="ECO:0000313" key="1">
    <source>
        <dbReference type="EMBL" id="OME89076.1"/>
    </source>
</evidence>
<organism evidence="1 2">
    <name type="scientific">Paenibacillus lautus</name>
    <name type="common">Bacillus lautus</name>
    <dbReference type="NCBI Taxonomy" id="1401"/>
    <lineage>
        <taxon>Bacteria</taxon>
        <taxon>Bacillati</taxon>
        <taxon>Bacillota</taxon>
        <taxon>Bacilli</taxon>
        <taxon>Bacillales</taxon>
        <taxon>Paenibacillaceae</taxon>
        <taxon>Paenibacillus</taxon>
    </lineage>
</organism>
<proteinExistence type="predicted"/>
<dbReference type="OrthoDB" id="2659690at2"/>
<sequence>MKLVYFNDTGKEINIHPGTFLHGSKTSKEPIKPLEERVFELPEGTYPWIKMWEYQGQLSIFVSGEKVNEQENDGHMKDF</sequence>
<reference evidence="1 2" key="1">
    <citation type="submission" date="2016-11" db="EMBL/GenBank/DDBJ databases">
        <title>Paenibacillus species isolates.</title>
        <authorList>
            <person name="Beno S.M."/>
        </authorList>
    </citation>
    <scope>NUCLEOTIDE SEQUENCE [LARGE SCALE GENOMIC DNA]</scope>
    <source>
        <strain evidence="1 2">FSL F4-0100</strain>
    </source>
</reference>
<comment type="caution">
    <text evidence="1">The sequence shown here is derived from an EMBL/GenBank/DDBJ whole genome shotgun (WGS) entry which is preliminary data.</text>
</comment>
<dbReference type="RefSeq" id="WP_076325493.1">
    <property type="nucleotide sequence ID" value="NZ_JBCNGN010000011.1"/>
</dbReference>
<gene>
    <name evidence="1" type="ORF">BK123_27245</name>
</gene>
<dbReference type="STRING" id="1401.BK123_27245"/>
<dbReference type="Proteomes" id="UP000187074">
    <property type="component" value="Unassembled WGS sequence"/>
</dbReference>